<comment type="caution">
    <text evidence="4">The sequence shown here is derived from an EMBL/GenBank/DDBJ whole genome shotgun (WGS) entry which is preliminary data.</text>
</comment>
<dbReference type="RefSeq" id="WP_086614730.1">
    <property type="nucleotide sequence ID" value="NZ_MTPX02000039.1"/>
</dbReference>
<name>A0ABX4MBS5_9ACTO</name>
<dbReference type="PANTHER" id="PTHR46470:SF4">
    <property type="entry name" value="5-AMINO-6-(5-PHOSPHO-D-RIBITYLAMINO)URACIL PHOSPHATASE YIGB"/>
    <property type="match status" value="1"/>
</dbReference>
<dbReference type="InterPro" id="IPR006439">
    <property type="entry name" value="HAD-SF_hydro_IA"/>
</dbReference>
<dbReference type="Proteomes" id="UP000194577">
    <property type="component" value="Unassembled WGS sequence"/>
</dbReference>
<keyword evidence="5" id="KW-1185">Reference proteome</keyword>
<evidence type="ECO:0000256" key="1">
    <source>
        <dbReference type="ARBA" id="ARBA00001946"/>
    </source>
</evidence>
<dbReference type="EMBL" id="MTPX02000039">
    <property type="protein sequence ID" value="PHP52881.1"/>
    <property type="molecule type" value="Genomic_DNA"/>
</dbReference>
<accession>A0ABX4MBS5</accession>
<evidence type="ECO:0000313" key="4">
    <source>
        <dbReference type="EMBL" id="PHP52881.1"/>
    </source>
</evidence>
<dbReference type="Pfam" id="PF00702">
    <property type="entry name" value="Hydrolase"/>
    <property type="match status" value="1"/>
</dbReference>
<dbReference type="SFLD" id="SFLDG01129">
    <property type="entry name" value="C1.5:_HAD__Beta-PGM__Phosphata"/>
    <property type="match status" value="1"/>
</dbReference>
<evidence type="ECO:0000313" key="5">
    <source>
        <dbReference type="Proteomes" id="UP000194577"/>
    </source>
</evidence>
<evidence type="ECO:0000256" key="2">
    <source>
        <dbReference type="ARBA" id="ARBA00022801"/>
    </source>
</evidence>
<dbReference type="NCBIfam" id="TIGR01509">
    <property type="entry name" value="HAD-SF-IA-v3"/>
    <property type="match status" value="1"/>
</dbReference>
<comment type="cofactor">
    <cofactor evidence="1">
        <name>Mg(2+)</name>
        <dbReference type="ChEBI" id="CHEBI:18420"/>
    </cofactor>
</comment>
<dbReference type="SFLD" id="SFLDS00003">
    <property type="entry name" value="Haloacid_Dehalogenase"/>
    <property type="match status" value="1"/>
</dbReference>
<organism evidence="4 5">
    <name type="scientific">Actinomyces ruminis</name>
    <dbReference type="NCBI Taxonomy" id="1937003"/>
    <lineage>
        <taxon>Bacteria</taxon>
        <taxon>Bacillati</taxon>
        <taxon>Actinomycetota</taxon>
        <taxon>Actinomycetes</taxon>
        <taxon>Actinomycetales</taxon>
        <taxon>Actinomycetaceae</taxon>
        <taxon>Actinomyces</taxon>
    </lineage>
</organism>
<keyword evidence="3" id="KW-0460">Magnesium</keyword>
<dbReference type="Gene3D" id="3.40.50.1000">
    <property type="entry name" value="HAD superfamily/HAD-like"/>
    <property type="match status" value="1"/>
</dbReference>
<reference evidence="4 5" key="1">
    <citation type="submission" date="2017-10" db="EMBL/GenBank/DDBJ databases">
        <title>Draft genome sequence of cellulolytic Actinomyces sp CtC72 isolated from cattle rumen fluid.</title>
        <authorList>
            <person name="Joshi A.J."/>
            <person name="Vasudevan G."/>
            <person name="Lanjekar V.B."/>
            <person name="Hivarkar S."/>
            <person name="Engineer A."/>
            <person name="Pore S.D."/>
            <person name="Dhakephalkar P.K."/>
            <person name="Dagar S."/>
        </authorList>
    </citation>
    <scope>NUCLEOTIDE SEQUENCE [LARGE SCALE GENOMIC DNA]</scope>
    <source>
        <strain evidence="5">CtC72</strain>
    </source>
</reference>
<protein>
    <submittedName>
        <fullName evidence="4">HAD family hydrolase</fullName>
    </submittedName>
</protein>
<dbReference type="NCBIfam" id="TIGR01549">
    <property type="entry name" value="HAD-SF-IA-v1"/>
    <property type="match status" value="1"/>
</dbReference>
<gene>
    <name evidence="4" type="ORF">BW737_006335</name>
</gene>
<proteinExistence type="predicted"/>
<evidence type="ECO:0000256" key="3">
    <source>
        <dbReference type="ARBA" id="ARBA00022842"/>
    </source>
</evidence>
<keyword evidence="2 4" id="KW-0378">Hydrolase</keyword>
<dbReference type="SUPFAM" id="SSF56784">
    <property type="entry name" value="HAD-like"/>
    <property type="match status" value="1"/>
</dbReference>
<sequence>MSGAVIVFDVDGTLMDHRRAADEGLGSFLRLMGTDPTPSLRDVWFQAEQEHFTAWRQGQISFTEQRRLRMADLLKTLGNTVSGDTQLDRLFDTYLTEYERAWRPYPDASPCLEELLNHGFELAVFSNGDNRQQNKKLERIGVRKYFSCVLTSDSLGAAKPHREAFDRAAEALNAPGTELTYIGDDVEVDVLGARAAGWHAILLDRFDANHIQGRIKSLSELPALLKR</sequence>
<dbReference type="GO" id="GO:0016787">
    <property type="term" value="F:hydrolase activity"/>
    <property type="evidence" value="ECO:0007669"/>
    <property type="project" value="UniProtKB-KW"/>
</dbReference>
<dbReference type="InterPro" id="IPR023214">
    <property type="entry name" value="HAD_sf"/>
</dbReference>
<dbReference type="Gene3D" id="1.20.120.710">
    <property type="entry name" value="Haloacid dehalogenase hydrolase-like domain"/>
    <property type="match status" value="1"/>
</dbReference>
<dbReference type="PRINTS" id="PR00413">
    <property type="entry name" value="HADHALOGNASE"/>
</dbReference>
<dbReference type="PANTHER" id="PTHR46470">
    <property type="entry name" value="N-ACYLNEURAMINATE-9-PHOSPHATASE"/>
    <property type="match status" value="1"/>
</dbReference>
<dbReference type="InterPro" id="IPR051400">
    <property type="entry name" value="HAD-like_hydrolase"/>
</dbReference>
<dbReference type="InterPro" id="IPR036412">
    <property type="entry name" value="HAD-like_sf"/>
</dbReference>